<dbReference type="InterPro" id="IPR029058">
    <property type="entry name" value="AB_hydrolase_fold"/>
</dbReference>
<name>A0A251V6D0_HELAN</name>
<evidence type="ECO:0000256" key="2">
    <source>
        <dbReference type="ARBA" id="ARBA00006643"/>
    </source>
</evidence>
<keyword evidence="7 10" id="KW-0378">Hydrolase</keyword>
<comment type="subcellular location">
    <subcellularLocation>
        <location evidence="1">Secreted</location>
    </subcellularLocation>
</comment>
<dbReference type="NCBIfam" id="TIGR00756">
    <property type="entry name" value="PPR"/>
    <property type="match status" value="1"/>
</dbReference>
<dbReference type="GO" id="GO:0004185">
    <property type="term" value="F:serine-type carboxypeptidase activity"/>
    <property type="evidence" value="ECO:0007669"/>
    <property type="project" value="UniProtKB-UniRule"/>
</dbReference>
<dbReference type="InterPro" id="IPR001563">
    <property type="entry name" value="Peptidase_S10"/>
</dbReference>
<dbReference type="Pfam" id="PF01535">
    <property type="entry name" value="PPR"/>
    <property type="match status" value="2"/>
</dbReference>
<dbReference type="FunFam" id="3.40.50.1820:FF:000211">
    <property type="entry name" value="Carboxypeptidase"/>
    <property type="match status" value="1"/>
</dbReference>
<dbReference type="GO" id="GO:0006508">
    <property type="term" value="P:proteolysis"/>
    <property type="evidence" value="ECO:0007669"/>
    <property type="project" value="UniProtKB-KW"/>
</dbReference>
<keyword evidence="7" id="KW-0645">Protease</keyword>
<dbReference type="Pfam" id="PF00450">
    <property type="entry name" value="Peptidase_S10"/>
    <property type="match status" value="1"/>
</dbReference>
<dbReference type="InterPro" id="IPR011990">
    <property type="entry name" value="TPR-like_helical_dom_sf"/>
</dbReference>
<gene>
    <name evidence="10" type="ORF">HannXRQ_Chr03g0072331</name>
</gene>
<evidence type="ECO:0000256" key="4">
    <source>
        <dbReference type="ARBA" id="ARBA00022525"/>
    </source>
</evidence>
<dbReference type="PROSITE" id="PS51375">
    <property type="entry name" value="PPR"/>
    <property type="match status" value="1"/>
</dbReference>
<dbReference type="Pfam" id="PF14432">
    <property type="entry name" value="DYW_deaminase"/>
    <property type="match status" value="1"/>
</dbReference>
<comment type="similarity">
    <text evidence="2">Belongs to the PPR family. PCMP-H subfamily.</text>
</comment>
<dbReference type="GO" id="GO:0008270">
    <property type="term" value="F:zinc ion binding"/>
    <property type="evidence" value="ECO:0007669"/>
    <property type="project" value="InterPro"/>
</dbReference>
<keyword evidence="11" id="KW-1185">Reference proteome</keyword>
<dbReference type="PRINTS" id="PR00724">
    <property type="entry name" value="CRBOXYPTASEC"/>
</dbReference>
<dbReference type="GO" id="GO:0009451">
    <property type="term" value="P:RNA modification"/>
    <property type="evidence" value="ECO:0000318"/>
    <property type="project" value="GO_Central"/>
</dbReference>
<evidence type="ECO:0000313" key="10">
    <source>
        <dbReference type="EMBL" id="OTG31150.1"/>
    </source>
</evidence>
<feature type="repeat" description="PPR" evidence="6">
    <location>
        <begin position="253"/>
        <end position="287"/>
    </location>
</feature>
<dbReference type="InterPro" id="IPR032867">
    <property type="entry name" value="DYW_dom"/>
</dbReference>
<dbReference type="PANTHER" id="PTHR11802">
    <property type="entry name" value="SERINE PROTEASE FAMILY S10 SERINE CARBOXYPEPTIDASE"/>
    <property type="match status" value="1"/>
</dbReference>
<dbReference type="GO" id="GO:0005576">
    <property type="term" value="C:extracellular region"/>
    <property type="evidence" value="ECO:0007669"/>
    <property type="project" value="UniProtKB-SubCell"/>
</dbReference>
<dbReference type="InParanoid" id="A0A251V6D0"/>
<dbReference type="EMBL" id="CM007892">
    <property type="protein sequence ID" value="OTG31150.1"/>
    <property type="molecule type" value="Genomic_DNA"/>
</dbReference>
<dbReference type="FunFam" id="1.25.40.10:FF:000031">
    <property type="entry name" value="Pentatricopeptide repeat-containing protein mitochondrial"/>
    <property type="match status" value="1"/>
</dbReference>
<dbReference type="AlphaFoldDB" id="A0A251V6D0"/>
<dbReference type="PANTHER" id="PTHR11802:SF460">
    <property type="entry name" value="CARBOXYPEPTIDASE"/>
    <property type="match status" value="1"/>
</dbReference>
<comment type="similarity">
    <text evidence="3 7">Belongs to the peptidase S10 family.</text>
</comment>
<evidence type="ECO:0000256" key="7">
    <source>
        <dbReference type="RuleBase" id="RU361156"/>
    </source>
</evidence>
<evidence type="ECO:0000256" key="8">
    <source>
        <dbReference type="SAM" id="MobiDB-lite"/>
    </source>
</evidence>
<feature type="region of interest" description="Disordered" evidence="8">
    <location>
        <begin position="1"/>
        <end position="22"/>
    </location>
</feature>
<reference evidence="11" key="1">
    <citation type="journal article" date="2017" name="Nature">
        <title>The sunflower genome provides insights into oil metabolism, flowering and Asterid evolution.</title>
        <authorList>
            <person name="Badouin H."/>
            <person name="Gouzy J."/>
            <person name="Grassa C.J."/>
            <person name="Murat F."/>
            <person name="Staton S.E."/>
            <person name="Cottret L."/>
            <person name="Lelandais-Briere C."/>
            <person name="Owens G.L."/>
            <person name="Carrere S."/>
            <person name="Mayjonade B."/>
            <person name="Legrand L."/>
            <person name="Gill N."/>
            <person name="Kane N.C."/>
            <person name="Bowers J.E."/>
            <person name="Hubner S."/>
            <person name="Bellec A."/>
            <person name="Berard A."/>
            <person name="Berges H."/>
            <person name="Blanchet N."/>
            <person name="Boniface M.C."/>
            <person name="Brunel D."/>
            <person name="Catrice O."/>
            <person name="Chaidir N."/>
            <person name="Claudel C."/>
            <person name="Donnadieu C."/>
            <person name="Faraut T."/>
            <person name="Fievet G."/>
            <person name="Helmstetter N."/>
            <person name="King M."/>
            <person name="Knapp S.J."/>
            <person name="Lai Z."/>
            <person name="Le Paslier M.C."/>
            <person name="Lippi Y."/>
            <person name="Lorenzon L."/>
            <person name="Mandel J.R."/>
            <person name="Marage G."/>
            <person name="Marchand G."/>
            <person name="Marquand E."/>
            <person name="Bret-Mestries E."/>
            <person name="Morien E."/>
            <person name="Nambeesan S."/>
            <person name="Nguyen T."/>
            <person name="Pegot-Espagnet P."/>
            <person name="Pouilly N."/>
            <person name="Raftis F."/>
            <person name="Sallet E."/>
            <person name="Schiex T."/>
            <person name="Thomas J."/>
            <person name="Vandecasteele C."/>
            <person name="Vares D."/>
            <person name="Vear F."/>
            <person name="Vautrin S."/>
            <person name="Crespi M."/>
            <person name="Mangin B."/>
            <person name="Burke J.M."/>
            <person name="Salse J."/>
            <person name="Munos S."/>
            <person name="Vincourt P."/>
            <person name="Rieseberg L.H."/>
            <person name="Langlade N.B."/>
        </authorList>
    </citation>
    <scope>NUCLEOTIDE SEQUENCE [LARGE SCALE GENOMIC DNA]</scope>
    <source>
        <strain evidence="11">cv. SF193</strain>
    </source>
</reference>
<evidence type="ECO:0000256" key="6">
    <source>
        <dbReference type="PROSITE-ProRule" id="PRU00708"/>
    </source>
</evidence>
<dbReference type="PROSITE" id="PS00131">
    <property type="entry name" value="CARBOXYPEPT_SER_SER"/>
    <property type="match status" value="1"/>
</dbReference>
<evidence type="ECO:0000256" key="1">
    <source>
        <dbReference type="ARBA" id="ARBA00004613"/>
    </source>
</evidence>
<feature type="region of interest" description="Disordered" evidence="8">
    <location>
        <begin position="61"/>
        <end position="158"/>
    </location>
</feature>
<dbReference type="Proteomes" id="UP000215914">
    <property type="component" value="Chromosome 3"/>
</dbReference>
<accession>A0A251V6D0</accession>
<keyword evidence="5" id="KW-0677">Repeat</keyword>
<feature type="compositionally biased region" description="Low complexity" evidence="8">
    <location>
        <begin position="90"/>
        <end position="148"/>
    </location>
</feature>
<dbReference type="Gene3D" id="6.10.250.940">
    <property type="match status" value="1"/>
</dbReference>
<dbReference type="GO" id="GO:0003723">
    <property type="term" value="F:RNA binding"/>
    <property type="evidence" value="ECO:0000318"/>
    <property type="project" value="GO_Central"/>
</dbReference>
<evidence type="ECO:0000259" key="9">
    <source>
        <dbReference type="Pfam" id="PF14432"/>
    </source>
</evidence>
<dbReference type="InterPro" id="IPR018202">
    <property type="entry name" value="Ser_caboxypep_ser_AS"/>
</dbReference>
<feature type="domain" description="DYW" evidence="9">
    <location>
        <begin position="440"/>
        <end position="530"/>
    </location>
</feature>
<dbReference type="EC" id="3.4.16.-" evidence="7"/>
<dbReference type="Gene3D" id="3.40.50.1820">
    <property type="entry name" value="alpha/beta hydrolase"/>
    <property type="match status" value="1"/>
</dbReference>
<keyword evidence="7 10" id="KW-0121">Carboxypeptidase</keyword>
<dbReference type="InterPro" id="IPR002885">
    <property type="entry name" value="PPR_rpt"/>
</dbReference>
<organism evidence="10 11">
    <name type="scientific">Helianthus annuus</name>
    <name type="common">Common sunflower</name>
    <dbReference type="NCBI Taxonomy" id="4232"/>
    <lineage>
        <taxon>Eukaryota</taxon>
        <taxon>Viridiplantae</taxon>
        <taxon>Streptophyta</taxon>
        <taxon>Embryophyta</taxon>
        <taxon>Tracheophyta</taxon>
        <taxon>Spermatophyta</taxon>
        <taxon>Magnoliopsida</taxon>
        <taxon>eudicotyledons</taxon>
        <taxon>Gunneridae</taxon>
        <taxon>Pentapetalae</taxon>
        <taxon>asterids</taxon>
        <taxon>campanulids</taxon>
        <taxon>Asterales</taxon>
        <taxon>Asteraceae</taxon>
        <taxon>Asteroideae</taxon>
        <taxon>Heliantheae alliance</taxon>
        <taxon>Heliantheae</taxon>
        <taxon>Helianthus</taxon>
    </lineage>
</organism>
<keyword evidence="4" id="KW-0964">Secreted</keyword>
<evidence type="ECO:0000313" key="11">
    <source>
        <dbReference type="Proteomes" id="UP000215914"/>
    </source>
</evidence>
<proteinExistence type="inferred from homology"/>
<evidence type="ECO:0000256" key="5">
    <source>
        <dbReference type="ARBA" id="ARBA00022737"/>
    </source>
</evidence>
<sequence>MASLMAIRRATSSSSSFKVTSLHSPASIFNRSTLKSFSTSTAPNPNQWNQPLNQWDNQNQTYQRHQTPQNYPPNVPQQGFYPESPNNQRPNSHQQNQYPNPNYRPNYPQNEQSFNQNYRQNPNQRQNYPPQAPIQRQNFPPQQQQHTPNYSPQNPNPSVKKVDLLSVCKEGKLKEAIELLGQGEVADAECFGYLFGLCGKFKKLEDAKKVHDYFLRSSFRGDIQLNHKVIDMYSKCGSMVDARRVFDHMSERTMESWHCIINGYASNGLGDDGLEMYEQMRTVGLVPNEETFLAVLDSCAGADAIEEAFLHFEEMKKEYGIEPKIEHYLGLIGVFGKPGHLAEALEYVEKLPFEPTAEIWEAVMNYARIHGDVDLEDRAEEILISFDPSKADPKKILTPLPKKFTAISMLEGKNRVGEFRNPTLYKDEEKFRAANKEQSYVPDTRYVLHDIDQEAKEQALLYHSERLAIAYGLISTPARTPLRIIKNLRVCGDCHNAIKIMSRIVGRELIVRDNKRFHHFKDGKCSCGDYCYGGDGYDPLQNALKIQRSRRSALNHANNEVHSAEHSTSPVYIGPQDGLKDDDKISSLPGQPAGTNFDQYSGYVTVDPNHGRALFYYLAESPVNSSANPLGWAAMMELGLFRVNADNTTLSHDKYAWNNIANVLFLESPAGVGFSYSNKSTDYTTDDVQAAKDSYTFLINWLERFPEYKTRDFYITGESYAGHYVPQLAQLVLQNNKITNQTVINLEGIAIGNPYVDYEAEKTGMFDYFWTHAIISDQNHEGIISNCNFTEGAPKTDACKDYQYQAYTALSNIFPYDIYTPLCSPFSNSTPSISGFDPCTDSYIQGYLNSPVVQQSLHAKPVQWTSCKYTLTFNLKDVQYHLQHL</sequence>
<dbReference type="Gene3D" id="1.25.40.10">
    <property type="entry name" value="Tetratricopeptide repeat domain"/>
    <property type="match status" value="1"/>
</dbReference>
<protein>
    <recommendedName>
        <fullName evidence="7">Carboxypeptidase</fullName>
        <ecNumber evidence="7">3.4.16.-</ecNumber>
    </recommendedName>
</protein>
<evidence type="ECO:0000256" key="3">
    <source>
        <dbReference type="ARBA" id="ARBA00009431"/>
    </source>
</evidence>
<dbReference type="SUPFAM" id="SSF53474">
    <property type="entry name" value="alpha/beta-Hydrolases"/>
    <property type="match status" value="1"/>
</dbReference>